<evidence type="ECO:0000256" key="1">
    <source>
        <dbReference type="SAM" id="MobiDB-lite"/>
    </source>
</evidence>
<feature type="region of interest" description="Disordered" evidence="1">
    <location>
        <begin position="573"/>
        <end position="621"/>
    </location>
</feature>
<feature type="region of interest" description="Disordered" evidence="1">
    <location>
        <begin position="462"/>
        <end position="481"/>
    </location>
</feature>
<dbReference type="STRING" id="685588.A0A067TI85"/>
<dbReference type="AlphaFoldDB" id="A0A067TI85"/>
<feature type="compositionally biased region" description="Low complexity" evidence="1">
    <location>
        <begin position="468"/>
        <end position="481"/>
    </location>
</feature>
<name>A0A067TI85_GALM3</name>
<keyword evidence="3" id="KW-1185">Reference proteome</keyword>
<sequence>MEAFSGTSTMVSTDPVSSLRAAALSTLKRRKPVLEPTVSIPSRPTPPSDSFQLDYGQEDKAHDASMAAIVSENKDKTTIPQVGGDTQMREEGEISEEEEPPPLPKPPPTRPRKLSKPPRLANSRTPEPRKVLEAKSSSLPPPSGVPPRKIPTPEMQFSRPPALTLMDRISDPFPDVHMLETMEEPLDAPMEELESQLSLPPVGPDRVRPGLDLNQEEYDTIKDIILDLLGWAVPFEYLVECGLSKEVVYYVFNELDLRIPDTFDTSGIVPYTPEAFSRLQQSALMPPPPIPEKQRHGSIDSDMSAMMDASTKETTPPIPVSLPIVDSPSNSDLHDMERQRRQELMARKAAVQASRKLKQPISGGNSLDISYPQDSMSVDQVDVPVGPAVPTETVEDFLKSLGPVQALEVPPAIAISPEARPASSVDADQVPEQSTHEKLIQSEEQKPNLSAMESTIPGPFAVSSTPNLSVPESPRPLSEPLSTSVESFVPYPFRFSEAGPSTPSIPPTAPRRGVKRPVASDFVDFDPAPKRHERNNIIERTNSFGQVTGITRRLNSSMGFHNINSRRCVIDVSDSEDDDDEVGQQPLEDQLQMRREKRSKHGKFPSPAPVKHSSSGDTSPAALLKKELEIRKMRELIAQREEETRLRKLALAKLSSTTLNGQASIKVEEPDVVMATGTPDDGETNGHAPRSSESATPPSSVEPSTRPFPDENNLHVVGAIQDVVLENQGKSLPLSYSLLSDMSSRHADPFPCLFFPFRHIFGLPC</sequence>
<dbReference type="Proteomes" id="UP000027222">
    <property type="component" value="Unassembled WGS sequence"/>
</dbReference>
<evidence type="ECO:0000313" key="3">
    <source>
        <dbReference type="Proteomes" id="UP000027222"/>
    </source>
</evidence>
<proteinExistence type="predicted"/>
<dbReference type="EMBL" id="KL142369">
    <property type="protein sequence ID" value="KDR82920.1"/>
    <property type="molecule type" value="Genomic_DNA"/>
</dbReference>
<gene>
    <name evidence="2" type="ORF">GALMADRAFT_858991</name>
</gene>
<dbReference type="HOGENOM" id="CLU_012464_0_0_1"/>
<reference evidence="3" key="1">
    <citation type="journal article" date="2014" name="Proc. Natl. Acad. Sci. U.S.A.">
        <title>Extensive sampling of basidiomycete genomes demonstrates inadequacy of the white-rot/brown-rot paradigm for wood decay fungi.</title>
        <authorList>
            <person name="Riley R."/>
            <person name="Salamov A.A."/>
            <person name="Brown D.W."/>
            <person name="Nagy L.G."/>
            <person name="Floudas D."/>
            <person name="Held B.W."/>
            <person name="Levasseur A."/>
            <person name="Lombard V."/>
            <person name="Morin E."/>
            <person name="Otillar R."/>
            <person name="Lindquist E.A."/>
            <person name="Sun H."/>
            <person name="LaButti K.M."/>
            <person name="Schmutz J."/>
            <person name="Jabbour D."/>
            <person name="Luo H."/>
            <person name="Baker S.E."/>
            <person name="Pisabarro A.G."/>
            <person name="Walton J.D."/>
            <person name="Blanchette R.A."/>
            <person name="Henrissat B."/>
            <person name="Martin F."/>
            <person name="Cullen D."/>
            <person name="Hibbett D.S."/>
            <person name="Grigoriev I.V."/>
        </authorList>
    </citation>
    <scope>NUCLEOTIDE SEQUENCE [LARGE SCALE GENOMIC DNA]</scope>
    <source>
        <strain evidence="3">CBS 339.88</strain>
    </source>
</reference>
<protein>
    <submittedName>
        <fullName evidence="2">Uncharacterized protein</fullName>
    </submittedName>
</protein>
<evidence type="ECO:0000313" key="2">
    <source>
        <dbReference type="EMBL" id="KDR82920.1"/>
    </source>
</evidence>
<feature type="compositionally biased region" description="Pro residues" evidence="1">
    <location>
        <begin position="139"/>
        <end position="150"/>
    </location>
</feature>
<feature type="compositionally biased region" description="Acidic residues" evidence="1">
    <location>
        <begin position="573"/>
        <end position="582"/>
    </location>
</feature>
<organism evidence="2 3">
    <name type="scientific">Galerina marginata (strain CBS 339.88)</name>
    <dbReference type="NCBI Taxonomy" id="685588"/>
    <lineage>
        <taxon>Eukaryota</taxon>
        <taxon>Fungi</taxon>
        <taxon>Dikarya</taxon>
        <taxon>Basidiomycota</taxon>
        <taxon>Agaricomycotina</taxon>
        <taxon>Agaricomycetes</taxon>
        <taxon>Agaricomycetidae</taxon>
        <taxon>Agaricales</taxon>
        <taxon>Agaricineae</taxon>
        <taxon>Strophariaceae</taxon>
        <taxon>Galerina</taxon>
    </lineage>
</organism>
<feature type="region of interest" description="Disordered" evidence="1">
    <location>
        <begin position="26"/>
        <end position="155"/>
    </location>
</feature>
<feature type="compositionally biased region" description="Polar residues" evidence="1">
    <location>
        <begin position="691"/>
        <end position="703"/>
    </location>
</feature>
<feature type="region of interest" description="Disordered" evidence="1">
    <location>
        <begin position="670"/>
        <end position="712"/>
    </location>
</feature>
<dbReference type="OrthoDB" id="3270652at2759"/>
<accession>A0A067TI85</accession>
<feature type="region of interest" description="Disordered" evidence="1">
    <location>
        <begin position="311"/>
        <end position="331"/>
    </location>
</feature>
<feature type="compositionally biased region" description="Basic and acidic residues" evidence="1">
    <location>
        <begin position="434"/>
        <end position="446"/>
    </location>
</feature>
<feature type="region of interest" description="Disordered" evidence="1">
    <location>
        <begin position="417"/>
        <end position="446"/>
    </location>
</feature>